<dbReference type="Proteomes" id="UP000178735">
    <property type="component" value="Unassembled WGS sequence"/>
</dbReference>
<dbReference type="PROSITE" id="PS51257">
    <property type="entry name" value="PROKAR_LIPOPROTEIN"/>
    <property type="match status" value="1"/>
</dbReference>
<sequence length="351" mass="39278">MLIVKNKKILKFLVWAAFIYMAAAACVLHAQQAAPKAGETIAAKAILVSEPGDTRSITVLKVGRIPYLDPRKMVRNYEKMMDYLKSELQLKEVRLVLTPDYNTLTQFLKDGKIDVAWHGTFAYPKARETTGAKAVLTPIWSGKNSYCGIIVVRADSGIEKLSDLKGKSFAYTDKKSASGYFLPTIFLLENNIDPEKDFSKVDYLKKHDNILYNVLYKKFDAGAVYDKAFQLLKNDEERNQLKVIAKTPEIYNEPIMVSKDLPDEFTARLKKAFLKLKSSDTETAEILKDIGNIDGFTESSDADYESVVKMVEKYRTVFEEATAEVSVKTGGGSAEITIKNEGGSCEAQLKK</sequence>
<comment type="similarity">
    <text evidence="1">Belongs to the phosphate/phosphite/phosphonate binding protein family.</text>
</comment>
<keyword evidence="3" id="KW-0812">Transmembrane</keyword>
<evidence type="ECO:0000256" key="2">
    <source>
        <dbReference type="ARBA" id="ARBA00022729"/>
    </source>
</evidence>
<comment type="caution">
    <text evidence="4">The sequence shown here is derived from an EMBL/GenBank/DDBJ whole genome shotgun (WGS) entry which is preliminary data.</text>
</comment>
<organism evidence="4 5">
    <name type="scientific">Candidatus Wallbacteria bacterium GWC2_49_35</name>
    <dbReference type="NCBI Taxonomy" id="1817813"/>
    <lineage>
        <taxon>Bacteria</taxon>
        <taxon>Candidatus Walliibacteriota</taxon>
    </lineage>
</organism>
<evidence type="ECO:0000256" key="3">
    <source>
        <dbReference type="SAM" id="Phobius"/>
    </source>
</evidence>
<dbReference type="AlphaFoldDB" id="A0A1F7WYU1"/>
<dbReference type="CDD" id="cd01071">
    <property type="entry name" value="PBP2_PhnD_like"/>
    <property type="match status" value="1"/>
</dbReference>
<dbReference type="SUPFAM" id="SSF53850">
    <property type="entry name" value="Periplasmic binding protein-like II"/>
    <property type="match status" value="1"/>
</dbReference>
<protein>
    <recommendedName>
        <fullName evidence="6">Solute-binding protein family 3/N-terminal domain-containing protein</fullName>
    </recommendedName>
</protein>
<dbReference type="EMBL" id="MGFH01000047">
    <property type="protein sequence ID" value="OGM07278.1"/>
    <property type="molecule type" value="Genomic_DNA"/>
</dbReference>
<reference evidence="4 5" key="1">
    <citation type="journal article" date="2016" name="Nat. Commun.">
        <title>Thousands of microbial genomes shed light on interconnected biogeochemical processes in an aquifer system.</title>
        <authorList>
            <person name="Anantharaman K."/>
            <person name="Brown C.T."/>
            <person name="Hug L.A."/>
            <person name="Sharon I."/>
            <person name="Castelle C.J."/>
            <person name="Probst A.J."/>
            <person name="Thomas B.C."/>
            <person name="Singh A."/>
            <person name="Wilkins M.J."/>
            <person name="Karaoz U."/>
            <person name="Brodie E.L."/>
            <person name="Williams K.H."/>
            <person name="Hubbard S.S."/>
            <person name="Banfield J.F."/>
        </authorList>
    </citation>
    <scope>NUCLEOTIDE SEQUENCE [LARGE SCALE GENOMIC DNA]</scope>
</reference>
<keyword evidence="2" id="KW-0732">Signal</keyword>
<accession>A0A1F7WYU1</accession>
<dbReference type="STRING" id="1817813.A2008_00150"/>
<dbReference type="NCBIfam" id="TIGR01098">
    <property type="entry name" value="3A0109s03R"/>
    <property type="match status" value="1"/>
</dbReference>
<gene>
    <name evidence="4" type="ORF">A2008_00150</name>
</gene>
<proteinExistence type="inferred from homology"/>
<evidence type="ECO:0000256" key="1">
    <source>
        <dbReference type="ARBA" id="ARBA00007162"/>
    </source>
</evidence>
<feature type="transmembrane region" description="Helical" evidence="3">
    <location>
        <begin position="12"/>
        <end position="30"/>
    </location>
</feature>
<name>A0A1F7WYU1_9BACT</name>
<keyword evidence="3" id="KW-1133">Transmembrane helix</keyword>
<dbReference type="PANTHER" id="PTHR35841">
    <property type="entry name" value="PHOSPHONATES-BINDING PERIPLASMIC PROTEIN"/>
    <property type="match status" value="1"/>
</dbReference>
<dbReference type="Gene3D" id="3.40.190.10">
    <property type="entry name" value="Periplasmic binding protein-like II"/>
    <property type="match status" value="2"/>
</dbReference>
<dbReference type="Pfam" id="PF12974">
    <property type="entry name" value="Phosphonate-bd"/>
    <property type="match status" value="1"/>
</dbReference>
<evidence type="ECO:0008006" key="6">
    <source>
        <dbReference type="Google" id="ProtNLM"/>
    </source>
</evidence>
<dbReference type="GO" id="GO:0055085">
    <property type="term" value="P:transmembrane transport"/>
    <property type="evidence" value="ECO:0007669"/>
    <property type="project" value="InterPro"/>
</dbReference>
<evidence type="ECO:0000313" key="5">
    <source>
        <dbReference type="Proteomes" id="UP000178735"/>
    </source>
</evidence>
<evidence type="ECO:0000313" key="4">
    <source>
        <dbReference type="EMBL" id="OGM07278.1"/>
    </source>
</evidence>
<dbReference type="InterPro" id="IPR005770">
    <property type="entry name" value="PhnD"/>
</dbReference>
<dbReference type="PANTHER" id="PTHR35841:SF1">
    <property type="entry name" value="PHOSPHONATES-BINDING PERIPLASMIC PROTEIN"/>
    <property type="match status" value="1"/>
</dbReference>
<dbReference type="GO" id="GO:0043190">
    <property type="term" value="C:ATP-binding cassette (ABC) transporter complex"/>
    <property type="evidence" value="ECO:0007669"/>
    <property type="project" value="InterPro"/>
</dbReference>
<keyword evidence="3" id="KW-0472">Membrane</keyword>